<evidence type="ECO:0000256" key="12">
    <source>
        <dbReference type="ARBA" id="ARBA00023239"/>
    </source>
</evidence>
<name>D7CY12_TRURR</name>
<dbReference type="InterPro" id="IPR010663">
    <property type="entry name" value="Znf_FPG/IleRS"/>
</dbReference>
<dbReference type="GO" id="GO:0006284">
    <property type="term" value="P:base-excision repair"/>
    <property type="evidence" value="ECO:0007669"/>
    <property type="project" value="InterPro"/>
</dbReference>
<evidence type="ECO:0000259" key="17">
    <source>
        <dbReference type="PROSITE" id="PS51066"/>
    </source>
</evidence>
<dbReference type="Gene3D" id="1.10.8.50">
    <property type="match status" value="1"/>
</dbReference>
<dbReference type="NCBIfam" id="NF002211">
    <property type="entry name" value="PRK01103.1"/>
    <property type="match status" value="1"/>
</dbReference>
<sequence>MRRELEPYVRGRVILAATLVDAPPGPKYARLERAVGQRILAVTRRGKFLILPLSGGDDLIIHLGMTGILSPEPAPKHVRVRLELSEGGALYFRDARRFGRFLVVPSGAYEALPTLSAMGPEPLSAAFTGDALYRALQRSRTPIKPFLLSQKPVSGVGNIYADEALWRARIHPLTPANEVSRAKAAQLAGAIREVLAASLRAKGTTLQDYRTVNGEVGAYALQLQAYGRAEKPCPRCGSPLRKVTLGGRGTHFCARCQRPPRARPGAP</sequence>
<comment type="subunit">
    <text evidence="4">Monomer.</text>
</comment>
<gene>
    <name evidence="19" type="ordered locus">Trad_0232</name>
</gene>
<keyword evidence="11" id="KW-0234">DNA repair</keyword>
<evidence type="ECO:0000259" key="18">
    <source>
        <dbReference type="PROSITE" id="PS51068"/>
    </source>
</evidence>
<evidence type="ECO:0000313" key="20">
    <source>
        <dbReference type="Proteomes" id="UP000000379"/>
    </source>
</evidence>
<dbReference type="SMART" id="SM00898">
    <property type="entry name" value="Fapy_DNA_glyco"/>
    <property type="match status" value="1"/>
</dbReference>
<evidence type="ECO:0000256" key="8">
    <source>
        <dbReference type="ARBA" id="ARBA00022801"/>
    </source>
</evidence>
<evidence type="ECO:0000256" key="10">
    <source>
        <dbReference type="ARBA" id="ARBA00023125"/>
    </source>
</evidence>
<dbReference type="PANTHER" id="PTHR22993:SF9">
    <property type="entry name" value="FORMAMIDOPYRIMIDINE-DNA GLYCOSYLASE"/>
    <property type="match status" value="1"/>
</dbReference>
<dbReference type="SUPFAM" id="SSF81624">
    <property type="entry name" value="N-terminal domain of MutM-like DNA repair proteins"/>
    <property type="match status" value="1"/>
</dbReference>
<reference evidence="20" key="1">
    <citation type="submission" date="2010-05" db="EMBL/GenBank/DDBJ databases">
        <title>The complete genome of Truepera radiovictris DSM 17093.</title>
        <authorList>
            <consortium name="US DOE Joint Genome Institute (JGI-PGF)"/>
            <person name="Lucas S."/>
            <person name="Copeland A."/>
            <person name="Lapidus A."/>
            <person name="Glavina del Rio T."/>
            <person name="Dalin E."/>
            <person name="Tice H."/>
            <person name="Bruce D."/>
            <person name="Goodwin L."/>
            <person name="Pitluck S."/>
            <person name="Kyrpides N."/>
            <person name="Mavromatis K."/>
            <person name="Ovchinnikova G."/>
            <person name="Munk A.C."/>
            <person name="Detter J.C."/>
            <person name="Han C."/>
            <person name="Tapia R."/>
            <person name="Land M."/>
            <person name="Hauser L."/>
            <person name="Markowitz V."/>
            <person name="Cheng J.-F."/>
            <person name="Hugenholtz P."/>
            <person name="Woyke T."/>
            <person name="Wu D."/>
            <person name="Tindall B."/>
            <person name="Pomrenke H.G."/>
            <person name="Brambilla E."/>
            <person name="Klenk H.-P."/>
            <person name="Eisen J.A."/>
        </authorList>
    </citation>
    <scope>NUCLEOTIDE SEQUENCE [LARGE SCALE GENOMIC DNA]</scope>
    <source>
        <strain evidence="20">DSM 17093 / CIP 108686 / LMG 22925 / RQ-24</strain>
    </source>
</reference>
<evidence type="ECO:0000313" key="19">
    <source>
        <dbReference type="EMBL" id="ADI13372.1"/>
    </source>
</evidence>
<dbReference type="HOGENOM" id="CLU_038423_1_2_0"/>
<keyword evidence="8 19" id="KW-0378">Hydrolase</keyword>
<dbReference type="GO" id="GO:0034039">
    <property type="term" value="F:8-oxo-7,8-dihydroguanine DNA N-glycosylase activity"/>
    <property type="evidence" value="ECO:0007669"/>
    <property type="project" value="TreeGrafter"/>
</dbReference>
<evidence type="ECO:0000256" key="11">
    <source>
        <dbReference type="ARBA" id="ARBA00023204"/>
    </source>
</evidence>
<comment type="similarity">
    <text evidence="3">Belongs to the FPG family.</text>
</comment>
<evidence type="ECO:0000256" key="2">
    <source>
        <dbReference type="ARBA" id="ARBA00001947"/>
    </source>
</evidence>
<dbReference type="SUPFAM" id="SSF46946">
    <property type="entry name" value="S13-like H2TH domain"/>
    <property type="match status" value="1"/>
</dbReference>
<keyword evidence="6" id="KW-0227">DNA damage</keyword>
<evidence type="ECO:0000256" key="5">
    <source>
        <dbReference type="ARBA" id="ARBA00022723"/>
    </source>
</evidence>
<dbReference type="EMBL" id="CP002049">
    <property type="protein sequence ID" value="ADI13372.1"/>
    <property type="molecule type" value="Genomic_DNA"/>
</dbReference>
<dbReference type="Gene3D" id="3.20.190.10">
    <property type="entry name" value="MutM-like, N-terminal"/>
    <property type="match status" value="1"/>
</dbReference>
<dbReference type="FunFam" id="1.10.8.50:FF:000003">
    <property type="entry name" value="Formamidopyrimidine-DNA glycosylase"/>
    <property type="match status" value="1"/>
</dbReference>
<comment type="catalytic activity">
    <reaction evidence="15">
        <text>2'-deoxyribonucleotide-(2'-deoxyribose 5'-phosphate)-2'-deoxyribonucleotide-DNA = a 3'-end 2'-deoxyribonucleotide-(2,3-dehydro-2,3-deoxyribose 5'-phosphate)-DNA + a 5'-end 5'-phospho-2'-deoxyribonucleoside-DNA + H(+)</text>
        <dbReference type="Rhea" id="RHEA:66592"/>
        <dbReference type="Rhea" id="RHEA-COMP:13180"/>
        <dbReference type="Rhea" id="RHEA-COMP:16897"/>
        <dbReference type="Rhea" id="RHEA-COMP:17067"/>
        <dbReference type="ChEBI" id="CHEBI:15378"/>
        <dbReference type="ChEBI" id="CHEBI:136412"/>
        <dbReference type="ChEBI" id="CHEBI:157695"/>
        <dbReference type="ChEBI" id="CHEBI:167181"/>
        <dbReference type="EC" id="4.2.99.18"/>
    </reaction>
</comment>
<dbReference type="AlphaFoldDB" id="D7CY12"/>
<dbReference type="GO" id="GO:0003684">
    <property type="term" value="F:damaged DNA binding"/>
    <property type="evidence" value="ECO:0007669"/>
    <property type="project" value="InterPro"/>
</dbReference>
<evidence type="ECO:0000256" key="14">
    <source>
        <dbReference type="ARBA" id="ARBA00023295"/>
    </source>
</evidence>
<dbReference type="Pfam" id="PF01149">
    <property type="entry name" value="Fapy_DNA_glyco"/>
    <property type="match status" value="1"/>
</dbReference>
<keyword evidence="7 16" id="KW-0863">Zinc-finger</keyword>
<dbReference type="PROSITE" id="PS01242">
    <property type="entry name" value="ZF_FPG_1"/>
    <property type="match status" value="1"/>
</dbReference>
<keyword evidence="20" id="KW-1185">Reference proteome</keyword>
<evidence type="ECO:0000256" key="3">
    <source>
        <dbReference type="ARBA" id="ARBA00009409"/>
    </source>
</evidence>
<dbReference type="InterPro" id="IPR010979">
    <property type="entry name" value="Ribosomal_uS13-like_H2TH"/>
</dbReference>
<evidence type="ECO:0000256" key="7">
    <source>
        <dbReference type="ARBA" id="ARBA00022771"/>
    </source>
</evidence>
<dbReference type="InterPro" id="IPR035937">
    <property type="entry name" value="FPG_N"/>
</dbReference>
<evidence type="ECO:0000256" key="4">
    <source>
        <dbReference type="ARBA" id="ARBA00011245"/>
    </source>
</evidence>
<keyword evidence="12" id="KW-0456">Lyase</keyword>
<evidence type="ECO:0000256" key="15">
    <source>
        <dbReference type="ARBA" id="ARBA00044632"/>
    </source>
</evidence>
<evidence type="ECO:0000256" key="13">
    <source>
        <dbReference type="ARBA" id="ARBA00023268"/>
    </source>
</evidence>
<proteinExistence type="inferred from homology"/>
<evidence type="ECO:0000256" key="9">
    <source>
        <dbReference type="ARBA" id="ARBA00022833"/>
    </source>
</evidence>
<dbReference type="Pfam" id="PF06827">
    <property type="entry name" value="zf-FPG_IleRS"/>
    <property type="match status" value="1"/>
</dbReference>
<evidence type="ECO:0000256" key="6">
    <source>
        <dbReference type="ARBA" id="ARBA00022763"/>
    </source>
</evidence>
<dbReference type="SMART" id="SM01232">
    <property type="entry name" value="H2TH"/>
    <property type="match status" value="1"/>
</dbReference>
<dbReference type="PROSITE" id="PS51066">
    <property type="entry name" value="ZF_FPG_2"/>
    <property type="match status" value="1"/>
</dbReference>
<organism evidence="19 20">
    <name type="scientific">Truepera radiovictrix (strain DSM 17093 / CIP 108686 / LMG 22925 / RQ-24)</name>
    <dbReference type="NCBI Taxonomy" id="649638"/>
    <lineage>
        <taxon>Bacteria</taxon>
        <taxon>Thermotogati</taxon>
        <taxon>Deinococcota</taxon>
        <taxon>Deinococci</taxon>
        <taxon>Trueperales</taxon>
        <taxon>Trueperaceae</taxon>
        <taxon>Truepera</taxon>
    </lineage>
</organism>
<dbReference type="GO" id="GO:0008270">
    <property type="term" value="F:zinc ion binding"/>
    <property type="evidence" value="ECO:0007669"/>
    <property type="project" value="UniProtKB-KW"/>
</dbReference>
<dbReference type="SUPFAM" id="SSF57716">
    <property type="entry name" value="Glucocorticoid receptor-like (DNA-binding domain)"/>
    <property type="match status" value="1"/>
</dbReference>
<dbReference type="CDD" id="cd08966">
    <property type="entry name" value="EcFpg-like_N"/>
    <property type="match status" value="1"/>
</dbReference>
<feature type="domain" description="Formamidopyrimidine-DNA glycosylase catalytic" evidence="18">
    <location>
        <begin position="1"/>
        <end position="99"/>
    </location>
</feature>
<comment type="cofactor">
    <cofactor evidence="2">
        <name>Zn(2+)</name>
        <dbReference type="ChEBI" id="CHEBI:29105"/>
    </cofactor>
</comment>
<dbReference type="PROSITE" id="PS51068">
    <property type="entry name" value="FPG_CAT"/>
    <property type="match status" value="1"/>
</dbReference>
<accession>D7CY12</accession>
<dbReference type="InterPro" id="IPR015887">
    <property type="entry name" value="DNA_glyclase_Znf_dom_DNA_BS"/>
</dbReference>
<dbReference type="KEGG" id="tra:Trad_0232"/>
<comment type="catalytic activity">
    <reaction evidence="1">
        <text>Hydrolysis of DNA containing ring-opened 7-methylguanine residues, releasing 2,6-diamino-4-hydroxy-5-(N-methyl)formamidopyrimidine.</text>
        <dbReference type="EC" id="3.2.2.23"/>
    </reaction>
</comment>
<keyword evidence="13" id="KW-0511">Multifunctional enzyme</keyword>
<keyword evidence="9" id="KW-0862">Zinc</keyword>
<dbReference type="InterPro" id="IPR015886">
    <property type="entry name" value="H2TH_FPG"/>
</dbReference>
<dbReference type="RefSeq" id="WP_013176752.1">
    <property type="nucleotide sequence ID" value="NC_014221.1"/>
</dbReference>
<dbReference type="GO" id="GO:0140078">
    <property type="term" value="F:class I DNA-(apurinic or apyrimidinic site) endonuclease activity"/>
    <property type="evidence" value="ECO:0007669"/>
    <property type="project" value="UniProtKB-EC"/>
</dbReference>
<dbReference type="STRING" id="649638.Trad_0232"/>
<keyword evidence="5" id="KW-0479">Metal-binding</keyword>
<dbReference type="PANTHER" id="PTHR22993">
    <property type="entry name" value="FORMAMIDOPYRIMIDINE-DNA GLYCOSYLASE"/>
    <property type="match status" value="1"/>
</dbReference>
<reference evidence="19 20" key="2">
    <citation type="journal article" date="2011" name="Stand. Genomic Sci.">
        <title>Complete genome sequence of Truepera radiovictrix type strain (RQ-24).</title>
        <authorList>
            <person name="Ivanova N."/>
            <person name="Rohde C."/>
            <person name="Munk C."/>
            <person name="Nolan M."/>
            <person name="Lucas S."/>
            <person name="Del Rio T.G."/>
            <person name="Tice H."/>
            <person name="Deshpande S."/>
            <person name="Cheng J.F."/>
            <person name="Tapia R."/>
            <person name="Han C."/>
            <person name="Goodwin L."/>
            <person name="Pitluck S."/>
            <person name="Liolios K."/>
            <person name="Mavromatis K."/>
            <person name="Mikhailova N."/>
            <person name="Pati A."/>
            <person name="Chen A."/>
            <person name="Palaniappan K."/>
            <person name="Land M."/>
            <person name="Hauser L."/>
            <person name="Chang Y.J."/>
            <person name="Jeffries C.D."/>
            <person name="Brambilla E."/>
            <person name="Rohde M."/>
            <person name="Goker M."/>
            <person name="Tindall B.J."/>
            <person name="Woyke T."/>
            <person name="Bristow J."/>
            <person name="Eisen J.A."/>
            <person name="Markowitz V."/>
            <person name="Hugenholtz P."/>
            <person name="Kyrpides N.C."/>
            <person name="Klenk H.P."/>
            <person name="Lapidus A."/>
        </authorList>
    </citation>
    <scope>NUCLEOTIDE SEQUENCE [LARGE SCALE GENOMIC DNA]</scope>
    <source>
        <strain evidence="20">DSM 17093 / CIP 108686 / LMG 22925 / RQ-24</strain>
    </source>
</reference>
<evidence type="ECO:0000256" key="1">
    <source>
        <dbReference type="ARBA" id="ARBA00001668"/>
    </source>
</evidence>
<dbReference type="Pfam" id="PF06831">
    <property type="entry name" value="H2TH"/>
    <property type="match status" value="1"/>
</dbReference>
<dbReference type="eggNOG" id="COG0266">
    <property type="taxonomic scope" value="Bacteria"/>
</dbReference>
<evidence type="ECO:0000256" key="16">
    <source>
        <dbReference type="PROSITE-ProRule" id="PRU00391"/>
    </source>
</evidence>
<protein>
    <submittedName>
        <fullName evidence="19">Formamidopyrimidine-DNA glycosylase</fullName>
        <ecNumber evidence="19">3.2.2.23</ecNumber>
    </submittedName>
</protein>
<keyword evidence="14 19" id="KW-0326">Glycosidase</keyword>
<dbReference type="InterPro" id="IPR000214">
    <property type="entry name" value="Znf_DNA_glyclase/AP_lyase"/>
</dbReference>
<dbReference type="EC" id="3.2.2.23" evidence="19"/>
<keyword evidence="10" id="KW-0238">DNA-binding</keyword>
<dbReference type="InterPro" id="IPR012319">
    <property type="entry name" value="FPG_cat"/>
</dbReference>
<dbReference type="NCBIfam" id="TIGR00577">
    <property type="entry name" value="fpg"/>
    <property type="match status" value="1"/>
</dbReference>
<dbReference type="InterPro" id="IPR020629">
    <property type="entry name" value="FPG_Glyclase"/>
</dbReference>
<feature type="domain" description="FPG-type" evidence="17">
    <location>
        <begin position="224"/>
        <end position="258"/>
    </location>
</feature>
<dbReference type="Proteomes" id="UP000000379">
    <property type="component" value="Chromosome"/>
</dbReference>